<feature type="transmembrane region" description="Helical" evidence="2">
    <location>
        <begin position="131"/>
        <end position="152"/>
    </location>
</feature>
<evidence type="ECO:0000256" key="2">
    <source>
        <dbReference type="SAM" id="Phobius"/>
    </source>
</evidence>
<feature type="compositionally biased region" description="Basic and acidic residues" evidence="1">
    <location>
        <begin position="414"/>
        <end position="426"/>
    </location>
</feature>
<feature type="compositionally biased region" description="Basic and acidic residues" evidence="1">
    <location>
        <begin position="384"/>
        <end position="396"/>
    </location>
</feature>
<dbReference type="EMBL" id="PDLM01000002">
    <property type="protein sequence ID" value="RDW84303.1"/>
    <property type="molecule type" value="Genomic_DNA"/>
</dbReference>
<feature type="region of interest" description="Disordered" evidence="1">
    <location>
        <begin position="358"/>
        <end position="494"/>
    </location>
</feature>
<dbReference type="OrthoDB" id="5431298at2759"/>
<dbReference type="AlphaFoldDB" id="A0A3D8SDB7"/>
<proteinExistence type="predicted"/>
<protein>
    <submittedName>
        <fullName evidence="3">Uncharacterized protein</fullName>
    </submittedName>
</protein>
<evidence type="ECO:0000313" key="3">
    <source>
        <dbReference type="EMBL" id="RDW84303.1"/>
    </source>
</evidence>
<keyword evidence="4" id="KW-1185">Reference proteome</keyword>
<keyword evidence="2" id="KW-1133">Transmembrane helix</keyword>
<reference evidence="3 4" key="1">
    <citation type="journal article" date="2018" name="IMA Fungus">
        <title>IMA Genome-F 9: Draft genome sequence of Annulohypoxylon stygium, Aspergillus mulundensis, Berkeleyomyces basicola (syn. Thielaviopsis basicola), Ceratocystis smalleyi, two Cercospora beticola strains, Coleophoma cylindrospora, Fusarium fracticaudum, Phialophora cf. hyalina, and Morchella septimelata.</title>
        <authorList>
            <person name="Wingfield B.D."/>
            <person name="Bills G.F."/>
            <person name="Dong Y."/>
            <person name="Huang W."/>
            <person name="Nel W.J."/>
            <person name="Swalarsk-Parry B.S."/>
            <person name="Vaghefi N."/>
            <person name="Wilken P.M."/>
            <person name="An Z."/>
            <person name="de Beer Z.W."/>
            <person name="De Vos L."/>
            <person name="Chen L."/>
            <person name="Duong T.A."/>
            <person name="Gao Y."/>
            <person name="Hammerbacher A."/>
            <person name="Kikkert J.R."/>
            <person name="Li Y."/>
            <person name="Li H."/>
            <person name="Li K."/>
            <person name="Li Q."/>
            <person name="Liu X."/>
            <person name="Ma X."/>
            <person name="Naidoo K."/>
            <person name="Pethybridge S.J."/>
            <person name="Sun J."/>
            <person name="Steenkamp E.T."/>
            <person name="van der Nest M.A."/>
            <person name="van Wyk S."/>
            <person name="Wingfield M.J."/>
            <person name="Xiong C."/>
            <person name="Yue Q."/>
            <person name="Zhang X."/>
        </authorList>
    </citation>
    <scope>NUCLEOTIDE SEQUENCE [LARGE SCALE GENOMIC DNA]</scope>
    <source>
        <strain evidence="3 4">BP6252</strain>
    </source>
</reference>
<comment type="caution">
    <text evidence="3">The sequence shown here is derived from an EMBL/GenBank/DDBJ whole genome shotgun (WGS) entry which is preliminary data.</text>
</comment>
<sequence length="494" mass="52167">MATNQTQLVARSDCAAGTTFYICKSNSFSGCCSVDPCDLPSCPDATTEGSSTHPTGTLVVTANTASSSTGSFDLTATEPITIFSALPTSVFTAASSSTLVTIIVSSSTSAPSTTGGATLPSYTENRNTTSIAVTASIVGFVVIASLTFCFVLSRHHRRARLRALVARGQSGDEPTDEHSDVGGKENGGGIFSAFGGKYLRCRMAKFFTFKKADNAHDHDRPASLTPSIQHQADSGFWSSRPFESKNTPNLDSNANVPPAELHDSSLARGQPAANELSAEAEVSKDNRPTTSAGAGKKTANRDSTMTMWPDFRATSSADSFPSMTPKPSPGMSWAEYKYLAELRADGCEDDEEKKWIEKCCSSSPKEDDQSQQDQPGGGLMIELDPAKNDGDGHTEANTDAQQDQPGGGLMNELDPAKSDSDSHTEVYTDAQQDRSVGGPMLQPEPAKEEDDSHAKADVNADLGQEVSPILDGDNFQGGNGGDENVSPRIASTEE</sequence>
<name>A0A3D8SDB7_9HELO</name>
<feature type="region of interest" description="Disordered" evidence="1">
    <location>
        <begin position="215"/>
        <end position="307"/>
    </location>
</feature>
<keyword evidence="2" id="KW-0812">Transmembrane</keyword>
<gene>
    <name evidence="3" type="ORF">BP6252_01893</name>
</gene>
<accession>A0A3D8SDB7</accession>
<evidence type="ECO:0000256" key="1">
    <source>
        <dbReference type="SAM" id="MobiDB-lite"/>
    </source>
</evidence>
<evidence type="ECO:0000313" key="4">
    <source>
        <dbReference type="Proteomes" id="UP000256645"/>
    </source>
</evidence>
<dbReference type="Proteomes" id="UP000256645">
    <property type="component" value="Unassembled WGS sequence"/>
</dbReference>
<keyword evidence="2" id="KW-0472">Membrane</keyword>
<organism evidence="3 4">
    <name type="scientific">Coleophoma cylindrospora</name>
    <dbReference type="NCBI Taxonomy" id="1849047"/>
    <lineage>
        <taxon>Eukaryota</taxon>
        <taxon>Fungi</taxon>
        <taxon>Dikarya</taxon>
        <taxon>Ascomycota</taxon>
        <taxon>Pezizomycotina</taxon>
        <taxon>Leotiomycetes</taxon>
        <taxon>Helotiales</taxon>
        <taxon>Dermateaceae</taxon>
        <taxon>Coleophoma</taxon>
    </lineage>
</organism>
<feature type="compositionally biased region" description="Polar residues" evidence="1">
    <location>
        <begin position="244"/>
        <end position="255"/>
    </location>
</feature>